<dbReference type="InterPro" id="IPR023298">
    <property type="entry name" value="ATPase_P-typ_TM_dom_sf"/>
</dbReference>
<feature type="binding site" evidence="5">
    <location>
        <position position="614"/>
    </location>
    <ligand>
        <name>ATP</name>
        <dbReference type="ChEBI" id="CHEBI:30616"/>
    </ligand>
</feature>
<dbReference type="EMBL" id="UZAN01047564">
    <property type="protein sequence ID" value="VDP85534.1"/>
    <property type="molecule type" value="Genomic_DNA"/>
</dbReference>
<dbReference type="InterPro" id="IPR008250">
    <property type="entry name" value="ATPase_P-typ_transduc_dom_A_sf"/>
</dbReference>
<gene>
    <name evidence="10" type="ORF">ECPE_LOCUS9530</name>
</gene>
<evidence type="ECO:0000256" key="2">
    <source>
        <dbReference type="ARBA" id="ARBA00022989"/>
    </source>
</evidence>
<dbReference type="AlphaFoldDB" id="A0A183ARE5"/>
<feature type="active site" description="4-aspartylphosphate intermediate" evidence="4">
    <location>
        <position position="425"/>
    </location>
</feature>
<feature type="region of interest" description="Disordered" evidence="8">
    <location>
        <begin position="477"/>
        <end position="497"/>
    </location>
</feature>
<dbReference type="Pfam" id="PF16209">
    <property type="entry name" value="PhoLip_ATPase_N"/>
    <property type="match status" value="1"/>
</dbReference>
<reference evidence="12" key="1">
    <citation type="submission" date="2016-06" db="UniProtKB">
        <authorList>
            <consortium name="WormBaseParasite"/>
        </authorList>
    </citation>
    <scope>IDENTIFICATION</scope>
</reference>
<dbReference type="InterPro" id="IPR023299">
    <property type="entry name" value="ATPase_P-typ_cyto_dom_N"/>
</dbReference>
<evidence type="ECO:0000259" key="9">
    <source>
        <dbReference type="Pfam" id="PF16209"/>
    </source>
</evidence>
<dbReference type="GO" id="GO:0005524">
    <property type="term" value="F:ATP binding"/>
    <property type="evidence" value="ECO:0007669"/>
    <property type="project" value="UniProtKB-UniRule"/>
</dbReference>
<dbReference type="GO" id="GO:0140326">
    <property type="term" value="F:ATPase-coupled intramembrane lipid transporter activity"/>
    <property type="evidence" value="ECO:0007669"/>
    <property type="project" value="UniProtKB-EC"/>
</dbReference>
<feature type="domain" description="P-type ATPase N-terminal" evidence="9">
    <location>
        <begin position="31"/>
        <end position="78"/>
    </location>
</feature>
<evidence type="ECO:0000313" key="12">
    <source>
        <dbReference type="WBParaSite" id="ECPE_0000956001-mRNA-1"/>
    </source>
</evidence>
<dbReference type="Pfam" id="PF13246">
    <property type="entry name" value="Cation_ATPase"/>
    <property type="match status" value="1"/>
</dbReference>
<dbReference type="GO" id="GO:0005886">
    <property type="term" value="C:plasma membrane"/>
    <property type="evidence" value="ECO:0007669"/>
    <property type="project" value="TreeGrafter"/>
</dbReference>
<feature type="transmembrane region" description="Helical" evidence="7">
    <location>
        <begin position="310"/>
        <end position="336"/>
    </location>
</feature>
<dbReference type="SUPFAM" id="SSF81660">
    <property type="entry name" value="Metal cation-transporting ATPase, ATP-binding domain N"/>
    <property type="match status" value="1"/>
</dbReference>
<dbReference type="SUPFAM" id="SSF81653">
    <property type="entry name" value="Calcium ATPase, transduction domain A"/>
    <property type="match status" value="1"/>
</dbReference>
<comment type="caution">
    <text evidence="7">Lacks conserved residue(s) required for the propagation of feature annotation.</text>
</comment>
<comment type="catalytic activity">
    <reaction evidence="7">
        <text>ATP + H2O + phospholipidSide 1 = ADP + phosphate + phospholipidSide 2.</text>
        <dbReference type="EC" id="7.6.2.1"/>
    </reaction>
</comment>
<feature type="binding site" evidence="5">
    <location>
        <position position="426"/>
    </location>
    <ligand>
        <name>ATP</name>
        <dbReference type="ChEBI" id="CHEBI:30616"/>
    </ligand>
</feature>
<feature type="binding site" evidence="5">
    <location>
        <position position="637"/>
    </location>
    <ligand>
        <name>ATP</name>
        <dbReference type="ChEBI" id="CHEBI:30616"/>
    </ligand>
</feature>
<dbReference type="PANTHER" id="PTHR24092:SF175">
    <property type="entry name" value="PHOSPHOLIPID-TRANSPORTING ATPASE"/>
    <property type="match status" value="1"/>
</dbReference>
<feature type="transmembrane region" description="Helical" evidence="7">
    <location>
        <begin position="60"/>
        <end position="79"/>
    </location>
</feature>
<keyword evidence="6 7" id="KW-0460">Magnesium</keyword>
<feature type="binding site" evidence="5">
    <location>
        <position position="427"/>
    </location>
    <ligand>
        <name>ATP</name>
        <dbReference type="ChEBI" id="CHEBI:30616"/>
    </ligand>
</feature>
<comment type="cofactor">
    <cofactor evidence="6">
        <name>Mg(2+)</name>
        <dbReference type="ChEBI" id="CHEBI:18420"/>
    </cofactor>
</comment>
<name>A0A183ARE5_9TREM</name>
<keyword evidence="3 7" id="KW-0472">Membrane</keyword>
<keyword evidence="7" id="KW-1278">Translocase</keyword>
<dbReference type="NCBIfam" id="TIGR01652">
    <property type="entry name" value="ATPase-Plipid"/>
    <property type="match status" value="1"/>
</dbReference>
<dbReference type="GO" id="GO:0045332">
    <property type="term" value="P:phospholipid translocation"/>
    <property type="evidence" value="ECO:0007669"/>
    <property type="project" value="TreeGrafter"/>
</dbReference>
<reference evidence="10 11" key="2">
    <citation type="submission" date="2018-11" db="EMBL/GenBank/DDBJ databases">
        <authorList>
            <consortium name="Pathogen Informatics"/>
        </authorList>
    </citation>
    <scope>NUCLEOTIDE SEQUENCE [LARGE SCALE GENOMIC DNA]</scope>
    <source>
        <strain evidence="10 11">Egypt</strain>
    </source>
</reference>
<dbReference type="OrthoDB" id="377733at2759"/>
<dbReference type="InterPro" id="IPR018303">
    <property type="entry name" value="ATPase_P-typ_P_site"/>
</dbReference>
<protein>
    <recommendedName>
        <fullName evidence="7">Phospholipid-transporting ATPase</fullName>
        <ecNumber evidence="7">7.6.2.1</ecNumber>
    </recommendedName>
</protein>
<keyword evidence="6" id="KW-0479">Metal-binding</keyword>
<dbReference type="PANTHER" id="PTHR24092">
    <property type="entry name" value="PROBABLE PHOSPHOLIPID-TRANSPORTING ATPASE"/>
    <property type="match status" value="1"/>
</dbReference>
<feature type="transmembrane region" description="Helical" evidence="7">
    <location>
        <begin position="356"/>
        <end position="379"/>
    </location>
</feature>
<feature type="binding site" evidence="6">
    <location>
        <position position="427"/>
    </location>
    <ligand>
        <name>Mg(2+)</name>
        <dbReference type="ChEBI" id="CHEBI:18420"/>
    </ligand>
</feature>
<dbReference type="Gene3D" id="3.40.1110.10">
    <property type="entry name" value="Calcium-transporting ATPase, cytoplasmic domain N"/>
    <property type="match status" value="1"/>
</dbReference>
<comment type="similarity">
    <text evidence="7">Belongs to the cation transport ATPase (P-type) (TC 3.A.3) family. Type IV subfamily.</text>
</comment>
<dbReference type="WBParaSite" id="ECPE_0000956001-mRNA-1">
    <property type="protein sequence ID" value="ECPE_0000956001-mRNA-1"/>
    <property type="gene ID" value="ECPE_0000956001"/>
</dbReference>
<keyword evidence="5 7" id="KW-0067">ATP-binding</keyword>
<evidence type="ECO:0000256" key="3">
    <source>
        <dbReference type="ARBA" id="ARBA00023136"/>
    </source>
</evidence>
<dbReference type="Proteomes" id="UP000272942">
    <property type="component" value="Unassembled WGS sequence"/>
</dbReference>
<accession>A0A183ARE5</accession>
<keyword evidence="5 7" id="KW-0547">Nucleotide-binding</keyword>
<evidence type="ECO:0000256" key="1">
    <source>
        <dbReference type="ARBA" id="ARBA00022692"/>
    </source>
</evidence>
<evidence type="ECO:0000313" key="10">
    <source>
        <dbReference type="EMBL" id="VDP85534.1"/>
    </source>
</evidence>
<feature type="binding site" evidence="5">
    <location>
        <position position="673"/>
    </location>
    <ligand>
        <name>ATP</name>
        <dbReference type="ChEBI" id="CHEBI:30616"/>
    </ligand>
</feature>
<feature type="binding site" evidence="5">
    <location>
        <position position="425"/>
    </location>
    <ligand>
        <name>ATP</name>
        <dbReference type="ChEBI" id="CHEBI:30616"/>
    </ligand>
</feature>
<evidence type="ECO:0000256" key="7">
    <source>
        <dbReference type="RuleBase" id="RU362033"/>
    </source>
</evidence>
<dbReference type="Gene3D" id="2.70.150.10">
    <property type="entry name" value="Calcium-transporting ATPase, cytoplasmic transduction domain A"/>
    <property type="match status" value="1"/>
</dbReference>
<evidence type="ECO:0000256" key="5">
    <source>
        <dbReference type="PIRSR" id="PIRSR606539-2"/>
    </source>
</evidence>
<dbReference type="GO" id="GO:0000287">
    <property type="term" value="F:magnesium ion binding"/>
    <property type="evidence" value="ECO:0007669"/>
    <property type="project" value="UniProtKB-UniRule"/>
</dbReference>
<keyword evidence="1 7" id="KW-0812">Transmembrane</keyword>
<evidence type="ECO:0000256" key="4">
    <source>
        <dbReference type="PIRSR" id="PIRSR606539-1"/>
    </source>
</evidence>
<evidence type="ECO:0000256" key="8">
    <source>
        <dbReference type="SAM" id="MobiDB-lite"/>
    </source>
</evidence>
<dbReference type="PROSITE" id="PS00154">
    <property type="entry name" value="ATPASE_E1_E2"/>
    <property type="match status" value="1"/>
</dbReference>
<dbReference type="SUPFAM" id="SSF81665">
    <property type="entry name" value="Calcium ATPase, transmembrane domain M"/>
    <property type="match status" value="1"/>
</dbReference>
<sequence>MPVFNLCRRKQEQSSRLVCAFGISQLEPIARHSEPQFAPNQIVTSRYTWWSFLPISLFELFHQISNLAFAILSLLYLFATGATGFWATVCPLSFALVTAMIKDAVYDIFRQRQDKLVNNRLFETIHLDDSCETLRRVDQKSSNLRVGDVVICKSETEFPCDMVILSSSDPRRRIEVTTANLDGETTAKTHYALPSTQNPYLHIYRECDKNGLMTASLDLVKSLLLIVECEPPNANLNTFEGRIHDPSSSTDVPDQRKDAGISFDNVVLRGSKLVNTDFMIGLPIYTGSDTKLSLNARGARRKYTARESKLNVILGTFALVAVLLSILMAIGATVWSITIGKSIWFLPQMKYTAWEFVQNVFSFSFITTYLLPISLIITIEYQQVVLAGFISRDMELYDPKQDIRSSAKTVHTADELGQIEFLFSDKTGTLTENMMVLRACAAIPSNIVYRIDGDQVSRIPEWRRSSFTDPGYGLNSNEVAQHRSGQDEETTPVGEQIRSDRTDKLALPKNLIKPILVATLCHSIEVKRNNPAIETLQSTSPKTGLITTYQASSPDEKALVEACARLGYILRATYVDSEENVRQLKVARTQYRSTGANTATWTEEDYRIDLVLEFDPVRKRMTVMARHPDGTYHIHSKGAETSMLSPEASSRSTNQARTMALERVNEFALSGLRTLVLSSRKLREKEYQALIKQWRTTMSLFGPDRANAMATVRQTIESGLKIVGVTGVEDRLQPGVQDCLQSLREAGIQVGNFGL</sequence>
<dbReference type="InterPro" id="IPR006539">
    <property type="entry name" value="P-type_ATPase_IV"/>
</dbReference>
<dbReference type="InterPro" id="IPR032631">
    <property type="entry name" value="P-type_ATPase_N"/>
</dbReference>
<keyword evidence="2 7" id="KW-1133">Transmembrane helix</keyword>
<evidence type="ECO:0000256" key="6">
    <source>
        <dbReference type="PIRSR" id="PIRSR606539-3"/>
    </source>
</evidence>
<proteinExistence type="inferred from homology"/>
<feature type="binding site" evidence="6">
    <location>
        <position position="425"/>
    </location>
    <ligand>
        <name>Mg(2+)</name>
        <dbReference type="ChEBI" id="CHEBI:18420"/>
    </ligand>
</feature>
<keyword evidence="11" id="KW-1185">Reference proteome</keyword>
<evidence type="ECO:0000313" key="11">
    <source>
        <dbReference type="Proteomes" id="UP000272942"/>
    </source>
</evidence>
<feature type="binding site" evidence="5">
    <location>
        <position position="556"/>
    </location>
    <ligand>
        <name>ATP</name>
        <dbReference type="ChEBI" id="CHEBI:30616"/>
    </ligand>
</feature>
<dbReference type="EC" id="7.6.2.1" evidence="7"/>
<dbReference type="GO" id="GO:0005783">
    <property type="term" value="C:endoplasmic reticulum"/>
    <property type="evidence" value="ECO:0007669"/>
    <property type="project" value="TreeGrafter"/>
</dbReference>
<organism evidence="12">
    <name type="scientific">Echinostoma caproni</name>
    <dbReference type="NCBI Taxonomy" id="27848"/>
    <lineage>
        <taxon>Eukaryota</taxon>
        <taxon>Metazoa</taxon>
        <taxon>Spiralia</taxon>
        <taxon>Lophotrochozoa</taxon>
        <taxon>Platyhelminthes</taxon>
        <taxon>Trematoda</taxon>
        <taxon>Digenea</taxon>
        <taxon>Plagiorchiida</taxon>
        <taxon>Echinostomata</taxon>
        <taxon>Echinostomatoidea</taxon>
        <taxon>Echinostomatidae</taxon>
        <taxon>Echinostoma</taxon>
    </lineage>
</organism>
<comment type="subcellular location">
    <subcellularLocation>
        <location evidence="7">Membrane</location>
        <topology evidence="7">Multi-pass membrane protein</topology>
    </subcellularLocation>
</comment>